<gene>
    <name evidence="1" type="ORF">F5050DRAFT_1795704</name>
</gene>
<organism evidence="1 2">
    <name type="scientific">Lentinula boryana</name>
    <dbReference type="NCBI Taxonomy" id="40481"/>
    <lineage>
        <taxon>Eukaryota</taxon>
        <taxon>Fungi</taxon>
        <taxon>Dikarya</taxon>
        <taxon>Basidiomycota</taxon>
        <taxon>Agaricomycotina</taxon>
        <taxon>Agaricomycetes</taxon>
        <taxon>Agaricomycetidae</taxon>
        <taxon>Agaricales</taxon>
        <taxon>Marasmiineae</taxon>
        <taxon>Omphalotaceae</taxon>
        <taxon>Lentinula</taxon>
    </lineage>
</organism>
<evidence type="ECO:0000313" key="2">
    <source>
        <dbReference type="Proteomes" id="UP001163828"/>
    </source>
</evidence>
<name>A0ABQ8PWM3_9AGAR</name>
<reference evidence="1" key="1">
    <citation type="submission" date="2022-08" db="EMBL/GenBank/DDBJ databases">
        <authorList>
            <consortium name="DOE Joint Genome Institute"/>
            <person name="Min B."/>
            <person name="Riley R."/>
            <person name="Sierra-Patev S."/>
            <person name="Naranjo-Ortiz M."/>
            <person name="Looney B."/>
            <person name="Konkel Z."/>
            <person name="Slot J.C."/>
            <person name="Sakamoto Y."/>
            <person name="Steenwyk J.L."/>
            <person name="Rokas A."/>
            <person name="Carro J."/>
            <person name="Camarero S."/>
            <person name="Ferreira P."/>
            <person name="Molpeceres G."/>
            <person name="Ruiz-Duenas F.J."/>
            <person name="Serrano A."/>
            <person name="Henrissat B."/>
            <person name="Drula E."/>
            <person name="Hughes K.W."/>
            <person name="Mata J.L."/>
            <person name="Ishikawa N.K."/>
            <person name="Vargas-Isla R."/>
            <person name="Ushijima S."/>
            <person name="Smith C.A."/>
            <person name="Ahrendt S."/>
            <person name="Andreopoulos W."/>
            <person name="He G."/>
            <person name="Labutti K."/>
            <person name="Lipzen A."/>
            <person name="Ng V."/>
            <person name="Sandor L."/>
            <person name="Barry K."/>
            <person name="Martinez A.T."/>
            <person name="Xiao Y."/>
            <person name="Gibbons J.G."/>
            <person name="Terashima K."/>
            <person name="Hibbett D.S."/>
            <person name="Grigoriev I.V."/>
        </authorList>
    </citation>
    <scope>NUCLEOTIDE SEQUENCE</scope>
    <source>
        <strain evidence="1">TFB10827</strain>
    </source>
</reference>
<protein>
    <submittedName>
        <fullName evidence="1">Uncharacterized protein</fullName>
    </submittedName>
</protein>
<sequence length="136" mass="15965">MRCLNLPLHLQEDSNNVYIPGFFQGPKEPRAVTAQLAPLLSPLMSDMEIAYHRGIRCRGCYDHAKFNLRGPDNHLPVFDPIIFFRRGAYLRDPFTLRSYILHILTDSLYILLYHSLYTYPFYSPHVRPYYSRITIA</sequence>
<comment type="caution">
    <text evidence="1">The sequence shown here is derived from an EMBL/GenBank/DDBJ whole genome shotgun (WGS) entry which is preliminary data.</text>
</comment>
<accession>A0ABQ8PWM3</accession>
<dbReference type="EMBL" id="MU791452">
    <property type="protein sequence ID" value="KAJ3990806.1"/>
    <property type="molecule type" value="Genomic_DNA"/>
</dbReference>
<dbReference type="Proteomes" id="UP001163828">
    <property type="component" value="Unassembled WGS sequence"/>
</dbReference>
<evidence type="ECO:0000313" key="1">
    <source>
        <dbReference type="EMBL" id="KAJ3990806.1"/>
    </source>
</evidence>
<proteinExistence type="predicted"/>
<keyword evidence="2" id="KW-1185">Reference proteome</keyword>